<evidence type="ECO:0000313" key="5">
    <source>
        <dbReference type="EMBL" id="CAH0374572.1"/>
    </source>
</evidence>
<feature type="compositionally biased region" description="Basic and acidic residues" evidence="4">
    <location>
        <begin position="60"/>
        <end position="74"/>
    </location>
</feature>
<dbReference type="AlphaFoldDB" id="A0A8J2WZE5"/>
<dbReference type="Gene3D" id="2.130.10.10">
    <property type="entry name" value="YVTN repeat-like/Quinoprotein amine dehydrogenase"/>
    <property type="match status" value="2"/>
</dbReference>
<dbReference type="InterPro" id="IPR036322">
    <property type="entry name" value="WD40_repeat_dom_sf"/>
</dbReference>
<name>A0A8J2WZE5_9STRA</name>
<feature type="compositionally biased region" description="Low complexity" evidence="4">
    <location>
        <begin position="102"/>
        <end position="113"/>
    </location>
</feature>
<dbReference type="InterPro" id="IPR019775">
    <property type="entry name" value="WD40_repeat_CS"/>
</dbReference>
<evidence type="ECO:0000256" key="1">
    <source>
        <dbReference type="ARBA" id="ARBA00022574"/>
    </source>
</evidence>
<sequence>MQPEKRANLDHWKASDLPVDSKTQPQEPKQTQEAKTNTREPEMSEQAEGWHTDASGLRVKKWDPHRETRRRGYERQLQQHQVRRLEGATPSSYASNQPGTLAARGAAARAKAQQSRDARVGRAKKFNDRHAEALVRRQKQGAAASHRENDRYMADFRDAYGLAAPAEPAGGPRGAACAFSRARVASWGNREVDAAAADAFRRGPRDPRGALVDCSDRPLLAMSVSDDGADVVAGGADHAAHGVDVARAGARPQRQYHGKARGHHEWVTGVAHCGGRSVATCGADGRLCLWRSPHACEELVTADGAAPHEEAGHCVALCAVGDRLVSGHQDGRVRGWDARDRDDRPAWTAPAHRGRAGAGAASCVAALADDALVATCGADRRVCVVDPRAPDAPVHAFREHRDFPYCLATLGGDLIFTGAGDGALLCHDVRGAGSCAWGLGAGLSAVRCVDARPGQLAAAGDDGNVMVWEF</sequence>
<organism evidence="5 6">
    <name type="scientific">Pelagomonas calceolata</name>
    <dbReference type="NCBI Taxonomy" id="35677"/>
    <lineage>
        <taxon>Eukaryota</taxon>
        <taxon>Sar</taxon>
        <taxon>Stramenopiles</taxon>
        <taxon>Ochrophyta</taxon>
        <taxon>Pelagophyceae</taxon>
        <taxon>Pelagomonadales</taxon>
        <taxon>Pelagomonadaceae</taxon>
        <taxon>Pelagomonas</taxon>
    </lineage>
</organism>
<dbReference type="Proteomes" id="UP000789595">
    <property type="component" value="Unassembled WGS sequence"/>
</dbReference>
<keyword evidence="6" id="KW-1185">Reference proteome</keyword>
<dbReference type="PROSITE" id="PS00678">
    <property type="entry name" value="WD_REPEATS_1"/>
    <property type="match status" value="1"/>
</dbReference>
<reference evidence="5" key="1">
    <citation type="submission" date="2021-11" db="EMBL/GenBank/DDBJ databases">
        <authorList>
            <consortium name="Genoscope - CEA"/>
            <person name="William W."/>
        </authorList>
    </citation>
    <scope>NUCLEOTIDE SEQUENCE</scope>
</reference>
<feature type="region of interest" description="Disordered" evidence="4">
    <location>
        <begin position="1"/>
        <end position="124"/>
    </location>
</feature>
<comment type="caution">
    <text evidence="5">The sequence shown here is derived from an EMBL/GenBank/DDBJ whole genome shotgun (WGS) entry which is preliminary data.</text>
</comment>
<dbReference type="PANTHER" id="PTHR19848">
    <property type="entry name" value="WD40 REPEAT PROTEIN"/>
    <property type="match status" value="1"/>
</dbReference>
<proteinExistence type="predicted"/>
<dbReference type="Pfam" id="PF00400">
    <property type="entry name" value="WD40"/>
    <property type="match status" value="1"/>
</dbReference>
<accession>A0A8J2WZE5</accession>
<dbReference type="InterPro" id="IPR015943">
    <property type="entry name" value="WD40/YVTN_repeat-like_dom_sf"/>
</dbReference>
<feature type="repeat" description="WD" evidence="3">
    <location>
        <begin position="456"/>
        <end position="470"/>
    </location>
</feature>
<feature type="compositionally biased region" description="Polar residues" evidence="4">
    <location>
        <begin position="89"/>
        <end position="99"/>
    </location>
</feature>
<gene>
    <name evidence="5" type="ORF">PECAL_4P18670</name>
</gene>
<keyword evidence="2" id="KW-0677">Repeat</keyword>
<dbReference type="InterPro" id="IPR001680">
    <property type="entry name" value="WD40_rpt"/>
</dbReference>
<protein>
    <submittedName>
        <fullName evidence="5">Uncharacterized protein</fullName>
    </submittedName>
</protein>
<dbReference type="PANTHER" id="PTHR19848:SF8">
    <property type="entry name" value="F-BOX AND WD REPEAT DOMAIN CONTAINING 7"/>
    <property type="match status" value="1"/>
</dbReference>
<dbReference type="PROSITE" id="PS50082">
    <property type="entry name" value="WD_REPEATS_2"/>
    <property type="match status" value="1"/>
</dbReference>
<evidence type="ECO:0000256" key="2">
    <source>
        <dbReference type="ARBA" id="ARBA00022737"/>
    </source>
</evidence>
<dbReference type="SMART" id="SM00320">
    <property type="entry name" value="WD40"/>
    <property type="match status" value="6"/>
</dbReference>
<evidence type="ECO:0000313" key="6">
    <source>
        <dbReference type="Proteomes" id="UP000789595"/>
    </source>
</evidence>
<feature type="compositionally biased region" description="Basic and acidic residues" evidence="4">
    <location>
        <begin position="1"/>
        <end position="14"/>
    </location>
</feature>
<dbReference type="EMBL" id="CAKKNE010000004">
    <property type="protein sequence ID" value="CAH0374572.1"/>
    <property type="molecule type" value="Genomic_DNA"/>
</dbReference>
<evidence type="ECO:0000256" key="4">
    <source>
        <dbReference type="SAM" id="MobiDB-lite"/>
    </source>
</evidence>
<dbReference type="OrthoDB" id="256303at2759"/>
<feature type="compositionally biased region" description="Basic and acidic residues" evidence="4">
    <location>
        <begin position="114"/>
        <end position="124"/>
    </location>
</feature>
<feature type="compositionally biased region" description="Basic and acidic residues" evidence="4">
    <location>
        <begin position="30"/>
        <end position="42"/>
    </location>
</feature>
<evidence type="ECO:0000256" key="3">
    <source>
        <dbReference type="PROSITE-ProRule" id="PRU00221"/>
    </source>
</evidence>
<keyword evidence="1 3" id="KW-0853">WD repeat</keyword>
<dbReference type="SUPFAM" id="SSF50978">
    <property type="entry name" value="WD40 repeat-like"/>
    <property type="match status" value="1"/>
</dbReference>